<protein>
    <recommendedName>
        <fullName evidence="1">YcgL domain-containing protein</fullName>
    </recommendedName>
</protein>
<dbReference type="InterPro" id="IPR038068">
    <property type="entry name" value="YcgL-like_sf"/>
</dbReference>
<dbReference type="PANTHER" id="PTHR38109:SF1">
    <property type="entry name" value="PROTEIN YCGL"/>
    <property type="match status" value="1"/>
</dbReference>
<dbReference type="AlphaFoldDB" id="A0A382F431"/>
<sequence length="82" mass="9132">MKCEIYKSNRKDGAYIFVADSKALESLPDVLKTRLGRLELVMELDLAVREALAATDPTTVIDSIESRGFYLQLPSSDEAYSC</sequence>
<dbReference type="SUPFAM" id="SSF160191">
    <property type="entry name" value="YcgL-like"/>
    <property type="match status" value="1"/>
</dbReference>
<dbReference type="InterPro" id="IPR027354">
    <property type="entry name" value="YcgL_dom"/>
</dbReference>
<reference evidence="2" key="1">
    <citation type="submission" date="2018-05" db="EMBL/GenBank/DDBJ databases">
        <authorList>
            <person name="Lanie J.A."/>
            <person name="Ng W.-L."/>
            <person name="Kazmierczak K.M."/>
            <person name="Andrzejewski T.M."/>
            <person name="Davidsen T.M."/>
            <person name="Wayne K.J."/>
            <person name="Tettelin H."/>
            <person name="Glass J.I."/>
            <person name="Rusch D."/>
            <person name="Podicherti R."/>
            <person name="Tsui H.-C.T."/>
            <person name="Winkler M.E."/>
        </authorList>
    </citation>
    <scope>NUCLEOTIDE SEQUENCE</scope>
</reference>
<dbReference type="Pfam" id="PF05166">
    <property type="entry name" value="YcgL"/>
    <property type="match status" value="1"/>
</dbReference>
<dbReference type="PROSITE" id="PS51648">
    <property type="entry name" value="YCGL"/>
    <property type="match status" value="1"/>
</dbReference>
<gene>
    <name evidence="2" type="ORF">METZ01_LOCUS210594</name>
</gene>
<dbReference type="EMBL" id="UINC01047891">
    <property type="protein sequence ID" value="SVB57740.1"/>
    <property type="molecule type" value="Genomic_DNA"/>
</dbReference>
<feature type="domain" description="YcgL" evidence="1">
    <location>
        <begin position="1"/>
        <end position="82"/>
    </location>
</feature>
<organism evidence="2">
    <name type="scientific">marine metagenome</name>
    <dbReference type="NCBI Taxonomy" id="408172"/>
    <lineage>
        <taxon>unclassified sequences</taxon>
        <taxon>metagenomes</taxon>
        <taxon>ecological metagenomes</taxon>
    </lineage>
</organism>
<evidence type="ECO:0000259" key="1">
    <source>
        <dbReference type="PROSITE" id="PS51648"/>
    </source>
</evidence>
<accession>A0A382F431</accession>
<dbReference type="Gene3D" id="3.10.510.20">
    <property type="entry name" value="YcgL domain"/>
    <property type="match status" value="1"/>
</dbReference>
<evidence type="ECO:0000313" key="2">
    <source>
        <dbReference type="EMBL" id="SVB57740.1"/>
    </source>
</evidence>
<proteinExistence type="predicted"/>
<name>A0A382F431_9ZZZZ</name>
<dbReference type="PANTHER" id="PTHR38109">
    <property type="entry name" value="PROTEIN YCGL"/>
    <property type="match status" value="1"/>
</dbReference>